<dbReference type="FunFam" id="3.30.70.270:FF:000001">
    <property type="entry name" value="Diguanylate cyclase domain protein"/>
    <property type="match status" value="1"/>
</dbReference>
<dbReference type="OrthoDB" id="9812260at2"/>
<dbReference type="Pfam" id="PF00990">
    <property type="entry name" value="GGDEF"/>
    <property type="match status" value="1"/>
</dbReference>
<dbReference type="CDD" id="cd01949">
    <property type="entry name" value="GGDEF"/>
    <property type="match status" value="1"/>
</dbReference>
<dbReference type="InterPro" id="IPR052163">
    <property type="entry name" value="DGC-Regulatory_Protein"/>
</dbReference>
<evidence type="ECO:0000259" key="2">
    <source>
        <dbReference type="PROSITE" id="PS50887"/>
    </source>
</evidence>
<name>A0A1H6M0J6_9GAMM</name>
<dbReference type="Gene3D" id="3.30.70.270">
    <property type="match status" value="1"/>
</dbReference>
<protein>
    <submittedName>
        <fullName evidence="3">Diguanylate cyclase (GGDEF) domain-containing protein</fullName>
    </submittedName>
</protein>
<dbReference type="InterPro" id="IPR000160">
    <property type="entry name" value="GGDEF_dom"/>
</dbReference>
<dbReference type="PANTHER" id="PTHR46663:SF4">
    <property type="entry name" value="DIGUANYLATE CYCLASE DGCT-RELATED"/>
    <property type="match status" value="1"/>
</dbReference>
<dbReference type="InterPro" id="IPR029787">
    <property type="entry name" value="Nucleotide_cyclase"/>
</dbReference>
<evidence type="ECO:0000313" key="4">
    <source>
        <dbReference type="Proteomes" id="UP000199371"/>
    </source>
</evidence>
<dbReference type="EMBL" id="FNXF01000007">
    <property type="protein sequence ID" value="SEH91425.1"/>
    <property type="molecule type" value="Genomic_DNA"/>
</dbReference>
<dbReference type="PROSITE" id="PS50887">
    <property type="entry name" value="GGDEF"/>
    <property type="match status" value="1"/>
</dbReference>
<dbReference type="RefSeq" id="WP_092793061.1">
    <property type="nucleotide sequence ID" value="NZ_FNXF01000007.1"/>
</dbReference>
<dbReference type="InterPro" id="IPR043128">
    <property type="entry name" value="Rev_trsase/Diguanyl_cyclase"/>
</dbReference>
<keyword evidence="4" id="KW-1185">Reference proteome</keyword>
<proteinExistence type="predicted"/>
<accession>A0A1H6M0J6</accession>
<dbReference type="GO" id="GO:0003824">
    <property type="term" value="F:catalytic activity"/>
    <property type="evidence" value="ECO:0007669"/>
    <property type="project" value="UniProtKB-ARBA"/>
</dbReference>
<dbReference type="STRING" id="173990.SAMN05660691_02102"/>
<dbReference type="Proteomes" id="UP000199371">
    <property type="component" value="Unassembled WGS sequence"/>
</dbReference>
<dbReference type="SMART" id="SM00267">
    <property type="entry name" value="GGDEF"/>
    <property type="match status" value="1"/>
</dbReference>
<organism evidence="3 4">
    <name type="scientific">Rheinheimera pacifica</name>
    <dbReference type="NCBI Taxonomy" id="173990"/>
    <lineage>
        <taxon>Bacteria</taxon>
        <taxon>Pseudomonadati</taxon>
        <taxon>Pseudomonadota</taxon>
        <taxon>Gammaproteobacteria</taxon>
        <taxon>Chromatiales</taxon>
        <taxon>Chromatiaceae</taxon>
        <taxon>Rheinheimera</taxon>
    </lineage>
</organism>
<gene>
    <name evidence="3" type="ORF">SAMN05660691_02102</name>
</gene>
<evidence type="ECO:0000313" key="3">
    <source>
        <dbReference type="EMBL" id="SEH91425.1"/>
    </source>
</evidence>
<dbReference type="SUPFAM" id="SSF55073">
    <property type="entry name" value="Nucleotide cyclase"/>
    <property type="match status" value="1"/>
</dbReference>
<feature type="domain" description="GGDEF" evidence="2">
    <location>
        <begin position="172"/>
        <end position="300"/>
    </location>
</feature>
<comment type="cofactor">
    <cofactor evidence="1">
        <name>Mg(2+)</name>
        <dbReference type="ChEBI" id="CHEBI:18420"/>
    </cofactor>
</comment>
<evidence type="ECO:0000256" key="1">
    <source>
        <dbReference type="ARBA" id="ARBA00001946"/>
    </source>
</evidence>
<sequence length="300" mass="33046">MEYLLVHEVALSNAPSYAAMTKLQHWPELAECAEQSLISQLQTTLDIQQQLNIISMAVGKVLPLSALTLKTAVGDFEAIGSRPADIEHRSVLVLNQQCLAELIYQSEYAFTPMIQRELLLLESEWLFALRNALVVCRLQQMALKDTLTGLGNRRFFDDSFDKAIQLAKRHTEPCALLLLDLDNFKQVNDVAGHSAGDDVLLAVADCLRDTLRATDSLFRFGGDEFAVILTAQDANCAELVARRLLRAINQHHLCKQYEVSASAGLALLSTPEQSSKQLFAAADNALYSAKDAGKSTVRVA</sequence>
<dbReference type="NCBIfam" id="TIGR00254">
    <property type="entry name" value="GGDEF"/>
    <property type="match status" value="1"/>
</dbReference>
<reference evidence="4" key="1">
    <citation type="submission" date="2016-10" db="EMBL/GenBank/DDBJ databases">
        <authorList>
            <person name="Varghese N."/>
            <person name="Submissions S."/>
        </authorList>
    </citation>
    <scope>NUCLEOTIDE SEQUENCE [LARGE SCALE GENOMIC DNA]</scope>
    <source>
        <strain evidence="4">DSM 17616</strain>
    </source>
</reference>
<dbReference type="PANTHER" id="PTHR46663">
    <property type="entry name" value="DIGUANYLATE CYCLASE DGCT-RELATED"/>
    <property type="match status" value="1"/>
</dbReference>
<dbReference type="AlphaFoldDB" id="A0A1H6M0J6"/>